<dbReference type="VEuPathDB" id="FungiDB:FOIG_13013"/>
<proteinExistence type="predicted"/>
<feature type="compositionally biased region" description="Basic and acidic residues" evidence="1">
    <location>
        <begin position="29"/>
        <end position="50"/>
    </location>
</feature>
<evidence type="ECO:0000256" key="1">
    <source>
        <dbReference type="SAM" id="MobiDB-lite"/>
    </source>
</evidence>
<reference evidence="3" key="1">
    <citation type="submission" date="2016-09" db="EMBL/GenBank/DDBJ databases">
        <authorList>
            <person name="Guldener U."/>
        </authorList>
    </citation>
    <scope>NUCLEOTIDE SEQUENCE [LARGE SCALE GENOMIC DNA]</scope>
    <source>
        <strain evidence="3">V64-1</strain>
    </source>
</reference>
<accession>A0A2H3TYL2</accession>
<feature type="compositionally biased region" description="Polar residues" evidence="1">
    <location>
        <begin position="9"/>
        <end position="21"/>
    </location>
</feature>
<dbReference type="VEuPathDB" id="FungiDB:FOZG_08577"/>
<evidence type="ECO:0000313" key="2">
    <source>
        <dbReference type="EMBL" id="SCO87009.1"/>
    </source>
</evidence>
<evidence type="ECO:0000313" key="3">
    <source>
        <dbReference type="Proteomes" id="UP000219369"/>
    </source>
</evidence>
<name>A0A2H3TYL2_FUSOX</name>
<dbReference type="Proteomes" id="UP000219369">
    <property type="component" value="Unassembled WGS sequence"/>
</dbReference>
<dbReference type="OrthoDB" id="5375886at2759"/>
<gene>
    <name evidence="2" type="ORF">FRV6_11136</name>
</gene>
<sequence length="86" mass="9704">MPEGRQSPAPEQQSGRQQQDPPASGHGINKTDDKDPKSQLEARKPPIPVFEHDANYLQNLSSNPKGLTDDIVDEKFSKTEKKYRFI</sequence>
<protein>
    <submittedName>
        <fullName evidence="2">Uncharacterized protein</fullName>
    </submittedName>
</protein>
<dbReference type="VEuPathDB" id="FungiDB:HZS61_015548"/>
<dbReference type="AlphaFoldDB" id="A0A2H3TYL2"/>
<organism evidence="2 3">
    <name type="scientific">Fusarium oxysporum</name>
    <name type="common">Fusarium vascular wilt</name>
    <dbReference type="NCBI Taxonomy" id="5507"/>
    <lineage>
        <taxon>Eukaryota</taxon>
        <taxon>Fungi</taxon>
        <taxon>Dikarya</taxon>
        <taxon>Ascomycota</taxon>
        <taxon>Pezizomycotina</taxon>
        <taxon>Sordariomycetes</taxon>
        <taxon>Hypocreomycetidae</taxon>
        <taxon>Hypocreales</taxon>
        <taxon>Nectriaceae</taxon>
        <taxon>Fusarium</taxon>
        <taxon>Fusarium oxysporum species complex</taxon>
    </lineage>
</organism>
<dbReference type="EMBL" id="FMJY01000006">
    <property type="protein sequence ID" value="SCO87009.1"/>
    <property type="molecule type" value="Genomic_DNA"/>
</dbReference>
<dbReference type="VEuPathDB" id="FungiDB:FOMG_12887"/>
<dbReference type="VEuPathDB" id="FungiDB:FOXG_18560"/>
<feature type="region of interest" description="Disordered" evidence="1">
    <location>
        <begin position="1"/>
        <end position="50"/>
    </location>
</feature>